<dbReference type="CDD" id="cd02440">
    <property type="entry name" value="AdoMet_MTases"/>
    <property type="match status" value="1"/>
</dbReference>
<comment type="caution">
    <text evidence="4">The sequence shown here is derived from an EMBL/GenBank/DDBJ whole genome shotgun (WGS) entry which is preliminary data.</text>
</comment>
<dbReference type="SUPFAM" id="SSF53335">
    <property type="entry name" value="S-adenosyl-L-methionine-dependent methyltransferases"/>
    <property type="match status" value="1"/>
</dbReference>
<dbReference type="InterPro" id="IPR029063">
    <property type="entry name" value="SAM-dependent_MTases_sf"/>
</dbReference>
<reference evidence="4" key="1">
    <citation type="submission" date="2022-10" db="EMBL/GenBank/DDBJ databases">
        <title>Streptomyces beihaiensis sp. nov., a chitin degrading actinobacterium, isolated from shrimp pond soil.</title>
        <authorList>
            <person name="Xie J."/>
            <person name="Shen N."/>
        </authorList>
    </citation>
    <scope>NUCLEOTIDE SEQUENCE</scope>
    <source>
        <strain evidence="4">GXMU-J5</strain>
    </source>
</reference>
<dbReference type="Pfam" id="PF13649">
    <property type="entry name" value="Methyltransf_25"/>
    <property type="match status" value="1"/>
</dbReference>
<dbReference type="Gene3D" id="3.40.50.150">
    <property type="entry name" value="Vaccinia Virus protein VP39"/>
    <property type="match status" value="1"/>
</dbReference>
<evidence type="ECO:0000256" key="2">
    <source>
        <dbReference type="ARBA" id="ARBA00022679"/>
    </source>
</evidence>
<evidence type="ECO:0000259" key="3">
    <source>
        <dbReference type="Pfam" id="PF13649"/>
    </source>
</evidence>
<sequence length="223" mass="24314">MERGTNAGADDSDGWLADTRASYDTVAADYADLTRHLLDETPEERTVLAHFADLVRARGGGPVADVGCGTGRITGHLRRLGVDVFGIDLSPGMLEMARRDHPGARFELGSMTRLALDDASLTGLIAWYSTIHVPDAQMPSVLAHFHRTVRPGGPLIVSFHVGDESRFKSSGYGGHPMRVHVHQRRPGRMSEWLDAAGFDVESHRTLTSAESKLGVILLARRRP</sequence>
<organism evidence="4 5">
    <name type="scientific">Streptomyces beihaiensis</name>
    <dbReference type="NCBI Taxonomy" id="2984495"/>
    <lineage>
        <taxon>Bacteria</taxon>
        <taxon>Bacillati</taxon>
        <taxon>Actinomycetota</taxon>
        <taxon>Actinomycetes</taxon>
        <taxon>Kitasatosporales</taxon>
        <taxon>Streptomycetaceae</taxon>
        <taxon>Streptomyces</taxon>
    </lineage>
</organism>
<dbReference type="Proteomes" id="UP001163064">
    <property type="component" value="Unassembled WGS sequence"/>
</dbReference>
<dbReference type="InterPro" id="IPR041698">
    <property type="entry name" value="Methyltransf_25"/>
</dbReference>
<dbReference type="GO" id="GO:0032259">
    <property type="term" value="P:methylation"/>
    <property type="evidence" value="ECO:0007669"/>
    <property type="project" value="UniProtKB-KW"/>
</dbReference>
<name>A0ABT3U0H3_9ACTN</name>
<dbReference type="RefSeq" id="WP_266603198.1">
    <property type="nucleotide sequence ID" value="NZ_JAPHNL010000281.1"/>
</dbReference>
<keyword evidence="1 4" id="KW-0489">Methyltransferase</keyword>
<gene>
    <name evidence="4" type="ORF">OFY01_23970</name>
</gene>
<keyword evidence="5" id="KW-1185">Reference proteome</keyword>
<accession>A0ABT3U0H3</accession>
<evidence type="ECO:0000256" key="1">
    <source>
        <dbReference type="ARBA" id="ARBA00022603"/>
    </source>
</evidence>
<proteinExistence type="predicted"/>
<feature type="domain" description="Methyltransferase" evidence="3">
    <location>
        <begin position="63"/>
        <end position="153"/>
    </location>
</feature>
<protein>
    <submittedName>
        <fullName evidence="4">Class I SAM-dependent methyltransferase</fullName>
    </submittedName>
</protein>
<dbReference type="PANTHER" id="PTHR43861:SF1">
    <property type="entry name" value="TRANS-ACONITATE 2-METHYLTRANSFERASE"/>
    <property type="match status" value="1"/>
</dbReference>
<dbReference type="EMBL" id="JAPHNL010000281">
    <property type="protein sequence ID" value="MCX3062759.1"/>
    <property type="molecule type" value="Genomic_DNA"/>
</dbReference>
<dbReference type="GO" id="GO:0008168">
    <property type="term" value="F:methyltransferase activity"/>
    <property type="evidence" value="ECO:0007669"/>
    <property type="project" value="UniProtKB-KW"/>
</dbReference>
<evidence type="ECO:0000313" key="5">
    <source>
        <dbReference type="Proteomes" id="UP001163064"/>
    </source>
</evidence>
<evidence type="ECO:0000313" key="4">
    <source>
        <dbReference type="EMBL" id="MCX3062759.1"/>
    </source>
</evidence>
<keyword evidence="2" id="KW-0808">Transferase</keyword>
<dbReference type="PANTHER" id="PTHR43861">
    <property type="entry name" value="TRANS-ACONITATE 2-METHYLTRANSFERASE-RELATED"/>
    <property type="match status" value="1"/>
</dbReference>